<gene>
    <name evidence="2" type="ORF">KDI_47460</name>
</gene>
<sequence length="537" mass="60039">MTEGLVLLAGLVWQATTADPRSIVSTVTDSIARGHYTDLATISENAAGCFIKQDGTIYLWVGFSSKDSIFFRTDGPRLRWSTNPLDLIHDASEMDLWALRRCCHGDDVFIYSSLHRVEQGQLVTIHPARTISTQQIDCFRPDSFLTSRTTTLETFREPTRKALQLAVQPLLSERVGMLLSGGSGSAAILATLKAAGVDTIAYHMESPDPAGSEYHFARLVCEALDIPLHRISMDTEASYLSSQWIFSHPYGHPWARFYEQVAQQAQKDRISLLVTGGGDDSAFGPGLQYGLHAILSARLAWKEKRAMLRRILATDWNVFAILRSLLPIHSLIGPSSLSGVKKEDHEMRRADFLTPISKPRAWDDIALQHAPCFAPQAIALEQAILQPAGIRLYNPYHQRAVQAISLALPDAYKLTPNIFPQFTRTARIIDKPVLRLAFDDVPAEVMWRTWNVWTQTPGQRFCLHQTARLQDLLGGHSHLATLGIADPSRLECVLESRVLIRKNYQTLVTSAMVELFLRNAWQPQLKRGGPVWANTIN</sequence>
<dbReference type="GO" id="GO:0006529">
    <property type="term" value="P:asparagine biosynthetic process"/>
    <property type="evidence" value="ECO:0007669"/>
    <property type="project" value="InterPro"/>
</dbReference>
<evidence type="ECO:0000313" key="3">
    <source>
        <dbReference type="Proteomes" id="UP000322530"/>
    </source>
</evidence>
<accession>A0A5A5TIM8</accession>
<keyword evidence="3" id="KW-1185">Reference proteome</keyword>
<dbReference type="GO" id="GO:0004066">
    <property type="term" value="F:asparagine synthase (glutamine-hydrolyzing) activity"/>
    <property type="evidence" value="ECO:0007669"/>
    <property type="project" value="InterPro"/>
</dbReference>
<dbReference type="AlphaFoldDB" id="A0A5A5TIM8"/>
<dbReference type="InterPro" id="IPR001962">
    <property type="entry name" value="Asn_synthase"/>
</dbReference>
<protein>
    <recommendedName>
        <fullName evidence="1">Asparagine synthetase domain-containing protein</fullName>
    </recommendedName>
</protein>
<proteinExistence type="predicted"/>
<feature type="domain" description="Asparagine synthetase" evidence="1">
    <location>
        <begin position="161"/>
        <end position="499"/>
    </location>
</feature>
<dbReference type="Gene3D" id="3.40.50.620">
    <property type="entry name" value="HUPs"/>
    <property type="match status" value="1"/>
</dbReference>
<evidence type="ECO:0000259" key="1">
    <source>
        <dbReference type="Pfam" id="PF00733"/>
    </source>
</evidence>
<reference evidence="2 3" key="1">
    <citation type="submission" date="2019-01" db="EMBL/GenBank/DDBJ databases">
        <title>Draft genome sequence of Dictyobacter sp. Uno17.</title>
        <authorList>
            <person name="Wang C.M."/>
            <person name="Zheng Y."/>
            <person name="Sakai Y."/>
            <person name="Abe K."/>
            <person name="Yokota A."/>
            <person name="Yabe S."/>
        </authorList>
    </citation>
    <scope>NUCLEOTIDE SEQUENCE [LARGE SCALE GENOMIC DNA]</scope>
    <source>
        <strain evidence="2 3">Uno17</strain>
    </source>
</reference>
<dbReference type="Proteomes" id="UP000322530">
    <property type="component" value="Unassembled WGS sequence"/>
</dbReference>
<dbReference type="SUPFAM" id="SSF52402">
    <property type="entry name" value="Adenine nucleotide alpha hydrolases-like"/>
    <property type="match status" value="1"/>
</dbReference>
<dbReference type="Pfam" id="PF00733">
    <property type="entry name" value="Asn_synthase"/>
    <property type="match status" value="1"/>
</dbReference>
<organism evidence="2 3">
    <name type="scientific">Dictyobacter arantiisoli</name>
    <dbReference type="NCBI Taxonomy" id="2014874"/>
    <lineage>
        <taxon>Bacteria</taxon>
        <taxon>Bacillati</taxon>
        <taxon>Chloroflexota</taxon>
        <taxon>Ktedonobacteria</taxon>
        <taxon>Ktedonobacterales</taxon>
        <taxon>Dictyobacteraceae</taxon>
        <taxon>Dictyobacter</taxon>
    </lineage>
</organism>
<evidence type="ECO:0000313" key="2">
    <source>
        <dbReference type="EMBL" id="GCF11182.1"/>
    </source>
</evidence>
<dbReference type="InterPro" id="IPR014729">
    <property type="entry name" value="Rossmann-like_a/b/a_fold"/>
</dbReference>
<comment type="caution">
    <text evidence="2">The sequence shown here is derived from an EMBL/GenBank/DDBJ whole genome shotgun (WGS) entry which is preliminary data.</text>
</comment>
<dbReference type="EMBL" id="BIXY01000098">
    <property type="protein sequence ID" value="GCF11182.1"/>
    <property type="molecule type" value="Genomic_DNA"/>
</dbReference>
<name>A0A5A5TIM8_9CHLR</name>